<dbReference type="EMBL" id="MIGY01000003">
    <property type="protein sequence ID" value="PPU06542.1"/>
    <property type="molecule type" value="Genomic_DNA"/>
</dbReference>
<feature type="transmembrane region" description="Helical" evidence="1">
    <location>
        <begin position="46"/>
        <end position="65"/>
    </location>
</feature>
<dbReference type="Proteomes" id="UP000239204">
    <property type="component" value="Unassembled WGS sequence"/>
</dbReference>
<name>A0A2S7ABJ1_9XANT</name>
<proteinExistence type="predicted"/>
<feature type="transmembrane region" description="Helical" evidence="1">
    <location>
        <begin position="97"/>
        <end position="115"/>
    </location>
</feature>
<keyword evidence="1" id="KW-1133">Transmembrane helix</keyword>
<accession>A0A2S7ABJ1</accession>
<evidence type="ECO:0000313" key="2">
    <source>
        <dbReference type="EMBL" id="PPU06542.1"/>
    </source>
</evidence>
<sequence length="116" mass="12397">MDGLIAALLGTALCHAAMMALAVAMHRHYEQLTGRRTAPVAQRWWLRALAVCLLIAALVLCVLAWGGTVGTVLWLGFVSVAALWAALGLAYAPRWSAWLAMLLGCIACGVMGWHVL</sequence>
<evidence type="ECO:0008006" key="4">
    <source>
        <dbReference type="Google" id="ProtNLM"/>
    </source>
</evidence>
<feature type="transmembrane region" description="Helical" evidence="1">
    <location>
        <begin position="72"/>
        <end position="91"/>
    </location>
</feature>
<organism evidence="2 3">
    <name type="scientific">Xanthomonas arboricola</name>
    <dbReference type="NCBI Taxonomy" id="56448"/>
    <lineage>
        <taxon>Bacteria</taxon>
        <taxon>Pseudomonadati</taxon>
        <taxon>Pseudomonadota</taxon>
        <taxon>Gammaproteobacteria</taxon>
        <taxon>Lysobacterales</taxon>
        <taxon>Lysobacteraceae</taxon>
        <taxon>Xanthomonas</taxon>
    </lineage>
</organism>
<evidence type="ECO:0000256" key="1">
    <source>
        <dbReference type="SAM" id="Phobius"/>
    </source>
</evidence>
<dbReference type="Pfam" id="PF11804">
    <property type="entry name" value="DUF3325"/>
    <property type="match status" value="1"/>
</dbReference>
<keyword evidence="1" id="KW-0812">Transmembrane</keyword>
<gene>
    <name evidence="2" type="ORF">XarjCFBP7645_18850</name>
</gene>
<comment type="caution">
    <text evidence="2">The sequence shown here is derived from an EMBL/GenBank/DDBJ whole genome shotgun (WGS) entry which is preliminary data.</text>
</comment>
<keyword evidence="1" id="KW-0472">Membrane</keyword>
<dbReference type="AlphaFoldDB" id="A0A2S7ABJ1"/>
<evidence type="ECO:0000313" key="3">
    <source>
        <dbReference type="Proteomes" id="UP000239204"/>
    </source>
</evidence>
<protein>
    <recommendedName>
        <fullName evidence="4">DUF3325 domain-containing protein</fullName>
    </recommendedName>
</protein>
<dbReference type="InterPro" id="IPR021762">
    <property type="entry name" value="DUF3325"/>
</dbReference>
<dbReference type="RefSeq" id="WP_104538677.1">
    <property type="nucleotide sequence ID" value="NZ_MIGY01000003.1"/>
</dbReference>
<reference evidence="2 3" key="1">
    <citation type="submission" date="2016-08" db="EMBL/GenBank/DDBJ databases">
        <title>Evolution of the type three secretion system and type three effector repertoires in Xanthomonas.</title>
        <authorList>
            <person name="Merda D."/>
            <person name="Briand M."/>
            <person name="Bosis E."/>
            <person name="Rousseau C."/>
            <person name="Portier P."/>
            <person name="Jacques M.-A."/>
            <person name="Fischer-Le Saux M."/>
        </authorList>
    </citation>
    <scope>NUCLEOTIDE SEQUENCE [LARGE SCALE GENOMIC DNA]</scope>
    <source>
        <strain evidence="2 3">CFBP 7645</strain>
    </source>
</reference>